<evidence type="ECO:0008006" key="4">
    <source>
        <dbReference type="Google" id="ProtNLM"/>
    </source>
</evidence>
<gene>
    <name evidence="2" type="ORF">C3L50_12445</name>
</gene>
<reference evidence="2 3" key="1">
    <citation type="submission" date="2018-01" db="EMBL/GenBank/DDBJ databases">
        <authorList>
            <person name="Gaut B.S."/>
            <person name="Morton B.R."/>
            <person name="Clegg M.T."/>
            <person name="Duvall M.R."/>
        </authorList>
    </citation>
    <scope>NUCLEOTIDE SEQUENCE [LARGE SCALE GENOMIC DNA]</scope>
    <source>
        <strain evidence="2 3">HR-AY</strain>
    </source>
</reference>
<keyword evidence="1" id="KW-1133">Transmembrane helix</keyword>
<feature type="transmembrane region" description="Helical" evidence="1">
    <location>
        <begin position="6"/>
        <end position="23"/>
    </location>
</feature>
<name>A0A2S5A674_9FLAO</name>
<dbReference type="Proteomes" id="UP000237310">
    <property type="component" value="Unassembled WGS sequence"/>
</dbReference>
<keyword evidence="1" id="KW-0812">Transmembrane</keyword>
<dbReference type="EMBL" id="PQVG01000007">
    <property type="protein sequence ID" value="POY38078.1"/>
    <property type="molecule type" value="Genomic_DNA"/>
</dbReference>
<sequence length="135" mass="16036">MSKKLQVIFGLVIVVSILLGLFIKSISSNHSENFEDFNRKFHSDSIFQLSRINFPIEGKLIEGFEKQNWTSKNWELMKIPVSEKSLLPKYKHSVRKTDEVVVEKFWIDNSDFLVERKFKEIDGKWFLIYYNDVNL</sequence>
<evidence type="ECO:0000256" key="1">
    <source>
        <dbReference type="SAM" id="Phobius"/>
    </source>
</evidence>
<keyword evidence="1" id="KW-0472">Membrane</keyword>
<dbReference type="RefSeq" id="WP_103806512.1">
    <property type="nucleotide sequence ID" value="NZ_PQVG01000007.1"/>
</dbReference>
<dbReference type="AlphaFoldDB" id="A0A2S5A674"/>
<evidence type="ECO:0000313" key="3">
    <source>
        <dbReference type="Proteomes" id="UP000237310"/>
    </source>
</evidence>
<proteinExistence type="predicted"/>
<comment type="caution">
    <text evidence="2">The sequence shown here is derived from an EMBL/GenBank/DDBJ whole genome shotgun (WGS) entry which is preliminary data.</text>
</comment>
<protein>
    <recommendedName>
        <fullName evidence="4">DUF4348 domain-containing protein</fullName>
    </recommendedName>
</protein>
<keyword evidence="3" id="KW-1185">Reference proteome</keyword>
<evidence type="ECO:0000313" key="2">
    <source>
        <dbReference type="EMBL" id="POY38078.1"/>
    </source>
</evidence>
<dbReference type="Gene3D" id="3.10.450.410">
    <property type="match status" value="1"/>
</dbReference>
<accession>A0A2S5A674</accession>
<dbReference type="OrthoDB" id="1043604at2"/>
<organism evidence="2 3">
    <name type="scientific">Flavobacterium alvei</name>
    <dbReference type="NCBI Taxonomy" id="2080416"/>
    <lineage>
        <taxon>Bacteria</taxon>
        <taxon>Pseudomonadati</taxon>
        <taxon>Bacteroidota</taxon>
        <taxon>Flavobacteriia</taxon>
        <taxon>Flavobacteriales</taxon>
        <taxon>Flavobacteriaceae</taxon>
        <taxon>Flavobacterium</taxon>
    </lineage>
</organism>